<accession>A0A915DU84</accession>
<dbReference type="Proteomes" id="UP000887574">
    <property type="component" value="Unplaced"/>
</dbReference>
<dbReference type="WBParaSite" id="jg23715">
    <property type="protein sequence ID" value="jg23715"/>
    <property type="gene ID" value="jg23715"/>
</dbReference>
<reference evidence="2" key="1">
    <citation type="submission" date="2022-11" db="UniProtKB">
        <authorList>
            <consortium name="WormBaseParasite"/>
        </authorList>
    </citation>
    <scope>IDENTIFICATION</scope>
</reference>
<proteinExistence type="predicted"/>
<sequence>MASTQDTHCNVTFRIFDSKKSGSCAVESLPSTTVNATEDTVTWAKPNDIPNEKAEISEQREVADQAKSLNKPFWHNKEGDIIFDANSDPIEIPLIWQMKMYSSMLLCVLEQTLTALRTQNLFSTASIQWL</sequence>
<name>A0A915DU84_9BILA</name>
<evidence type="ECO:0000313" key="2">
    <source>
        <dbReference type="WBParaSite" id="jg23715"/>
    </source>
</evidence>
<organism evidence="1 2">
    <name type="scientific">Ditylenchus dipsaci</name>
    <dbReference type="NCBI Taxonomy" id="166011"/>
    <lineage>
        <taxon>Eukaryota</taxon>
        <taxon>Metazoa</taxon>
        <taxon>Ecdysozoa</taxon>
        <taxon>Nematoda</taxon>
        <taxon>Chromadorea</taxon>
        <taxon>Rhabditida</taxon>
        <taxon>Tylenchina</taxon>
        <taxon>Tylenchomorpha</taxon>
        <taxon>Sphaerularioidea</taxon>
        <taxon>Anguinidae</taxon>
        <taxon>Anguininae</taxon>
        <taxon>Ditylenchus</taxon>
    </lineage>
</organism>
<evidence type="ECO:0000313" key="1">
    <source>
        <dbReference type="Proteomes" id="UP000887574"/>
    </source>
</evidence>
<dbReference type="AlphaFoldDB" id="A0A915DU84"/>
<keyword evidence="1" id="KW-1185">Reference proteome</keyword>
<protein>
    <submittedName>
        <fullName evidence="2">Uncharacterized protein</fullName>
    </submittedName>
</protein>